<evidence type="ECO:0000256" key="3">
    <source>
        <dbReference type="ARBA" id="ARBA00022475"/>
    </source>
</evidence>
<evidence type="ECO:0000256" key="1">
    <source>
        <dbReference type="ARBA" id="ARBA00004651"/>
    </source>
</evidence>
<keyword evidence="5 7" id="KW-1133">Transmembrane helix</keyword>
<feature type="transmembrane region" description="Helical" evidence="7">
    <location>
        <begin position="134"/>
        <end position="153"/>
    </location>
</feature>
<feature type="transmembrane region" description="Helical" evidence="7">
    <location>
        <begin position="12"/>
        <end position="33"/>
    </location>
</feature>
<dbReference type="AlphaFoldDB" id="A0A017HJE6"/>
<dbReference type="GO" id="GO:0005886">
    <property type="term" value="C:plasma membrane"/>
    <property type="evidence" value="ECO:0007669"/>
    <property type="project" value="UniProtKB-SubCell"/>
</dbReference>
<feature type="transmembrane region" description="Helical" evidence="7">
    <location>
        <begin position="107"/>
        <end position="128"/>
    </location>
</feature>
<keyword evidence="4 7" id="KW-0812">Transmembrane</keyword>
<dbReference type="PANTHER" id="PTHR32243">
    <property type="entry name" value="MALTOSE TRANSPORT SYSTEM PERMEASE-RELATED"/>
    <property type="match status" value="1"/>
</dbReference>
<feature type="domain" description="ABC transmembrane type-1" evidence="8">
    <location>
        <begin position="73"/>
        <end position="324"/>
    </location>
</feature>
<dbReference type="InterPro" id="IPR000515">
    <property type="entry name" value="MetI-like"/>
</dbReference>
<dbReference type="InterPro" id="IPR035906">
    <property type="entry name" value="MetI-like_sf"/>
</dbReference>
<dbReference type="GO" id="GO:0055085">
    <property type="term" value="P:transmembrane transport"/>
    <property type="evidence" value="ECO:0007669"/>
    <property type="project" value="InterPro"/>
</dbReference>
<gene>
    <name evidence="9" type="ORF">Rumeso_04152</name>
</gene>
<evidence type="ECO:0000256" key="6">
    <source>
        <dbReference type="ARBA" id="ARBA00023136"/>
    </source>
</evidence>
<evidence type="ECO:0000256" key="7">
    <source>
        <dbReference type="RuleBase" id="RU363032"/>
    </source>
</evidence>
<comment type="subcellular location">
    <subcellularLocation>
        <location evidence="1 7">Cell membrane</location>
        <topology evidence="1 7">Multi-pass membrane protein</topology>
    </subcellularLocation>
</comment>
<feature type="transmembrane region" description="Helical" evidence="7">
    <location>
        <begin position="69"/>
        <end position="95"/>
    </location>
</feature>
<dbReference type="HOGENOM" id="CLU_016047_1_2_5"/>
<keyword evidence="6 7" id="KW-0472">Membrane</keyword>
<dbReference type="PANTHER" id="PTHR32243:SF52">
    <property type="entry name" value="ABC TRANSPORTER PERMEASE PROTEIN"/>
    <property type="match status" value="1"/>
</dbReference>
<name>A0A017HJE6_9RHOB</name>
<evidence type="ECO:0000313" key="10">
    <source>
        <dbReference type="Proteomes" id="UP000019666"/>
    </source>
</evidence>
<dbReference type="RefSeq" id="WP_037279952.1">
    <property type="nucleotide sequence ID" value="NZ_KK088567.1"/>
</dbReference>
<evidence type="ECO:0000256" key="5">
    <source>
        <dbReference type="ARBA" id="ARBA00022989"/>
    </source>
</evidence>
<evidence type="ECO:0000313" key="9">
    <source>
        <dbReference type="EMBL" id="EYD74288.1"/>
    </source>
</evidence>
<feature type="transmembrane region" description="Helical" evidence="7">
    <location>
        <begin position="303"/>
        <end position="324"/>
    </location>
</feature>
<evidence type="ECO:0000256" key="4">
    <source>
        <dbReference type="ARBA" id="ARBA00022692"/>
    </source>
</evidence>
<dbReference type="SUPFAM" id="SSF161098">
    <property type="entry name" value="MetI-like"/>
    <property type="match status" value="2"/>
</dbReference>
<evidence type="ECO:0000256" key="2">
    <source>
        <dbReference type="ARBA" id="ARBA00022448"/>
    </source>
</evidence>
<keyword evidence="2 7" id="KW-0813">Transport</keyword>
<protein>
    <submittedName>
        <fullName evidence="9">Dihydroxyacetone ABC transport system, permease protein</fullName>
    </submittedName>
</protein>
<organism evidence="9 10">
    <name type="scientific">Rubellimicrobium mesophilum DSM 19309</name>
    <dbReference type="NCBI Taxonomy" id="442562"/>
    <lineage>
        <taxon>Bacteria</taxon>
        <taxon>Pseudomonadati</taxon>
        <taxon>Pseudomonadota</taxon>
        <taxon>Alphaproteobacteria</taxon>
        <taxon>Rhodobacterales</taxon>
        <taxon>Roseobacteraceae</taxon>
        <taxon>Rubellimicrobium</taxon>
    </lineage>
</organism>
<sequence>MEGRGYRRTGLVLALLWFFLSIFPLYFVLVTAFKPPLAVSQGPTYIPWVDFQPTLQAFRDAFAGLRGDFWAPIVSSVLVSITATALAVLLGAMAAYALVRFEFRIRLLAGVIFAIIAIGGFLLLHGLWGMRVPYALGIVLVVALVVSVLANRLPLPGPVMGNDDVTFWFVSQRIFPPIVSAFALYLLYTEVNKLGLRLTDSFPGLVLAYTAFGLPFAVWLMRDFLATVPVEVEEAALVDNIGRFRIFFGVVLPMARPGLVATSMIVLAFIWNEFLFALLLTSGKWQTLPILLAGQNSSRGDEWWAIAVAALFSIAPMVVVATILGRMMRSGLLTGSIK</sequence>
<dbReference type="PROSITE" id="PS50928">
    <property type="entry name" value="ABC_TM1"/>
    <property type="match status" value="1"/>
</dbReference>
<dbReference type="Gene3D" id="1.10.3720.10">
    <property type="entry name" value="MetI-like"/>
    <property type="match status" value="2"/>
</dbReference>
<feature type="transmembrane region" description="Helical" evidence="7">
    <location>
        <begin position="165"/>
        <end position="186"/>
    </location>
</feature>
<keyword evidence="3" id="KW-1003">Cell membrane</keyword>
<dbReference type="Pfam" id="PF00528">
    <property type="entry name" value="BPD_transp_1"/>
    <property type="match status" value="1"/>
</dbReference>
<comment type="similarity">
    <text evidence="7">Belongs to the binding-protein-dependent transport system permease family.</text>
</comment>
<reference evidence="9 10" key="1">
    <citation type="submission" date="2013-02" db="EMBL/GenBank/DDBJ databases">
        <authorList>
            <person name="Fiebig A."/>
            <person name="Goeker M."/>
            <person name="Klenk H.-P.P."/>
        </authorList>
    </citation>
    <scope>NUCLEOTIDE SEQUENCE [LARGE SCALE GENOMIC DNA]</scope>
    <source>
        <strain evidence="9 10">DSM 19309</strain>
    </source>
</reference>
<proteinExistence type="inferred from homology"/>
<dbReference type="PATRIC" id="fig|442562.3.peg.4088"/>
<dbReference type="CDD" id="cd06261">
    <property type="entry name" value="TM_PBP2"/>
    <property type="match status" value="1"/>
</dbReference>
<feature type="transmembrane region" description="Helical" evidence="7">
    <location>
        <begin position="246"/>
        <end position="271"/>
    </location>
</feature>
<feature type="transmembrane region" description="Helical" evidence="7">
    <location>
        <begin position="206"/>
        <end position="225"/>
    </location>
</feature>
<dbReference type="EMBL" id="AOSK01000118">
    <property type="protein sequence ID" value="EYD74288.1"/>
    <property type="molecule type" value="Genomic_DNA"/>
</dbReference>
<keyword evidence="10" id="KW-1185">Reference proteome</keyword>
<dbReference type="InterPro" id="IPR050901">
    <property type="entry name" value="BP-dep_ABC_trans_perm"/>
</dbReference>
<accession>A0A017HJE6</accession>
<dbReference type="OrthoDB" id="9815445at2"/>
<comment type="caution">
    <text evidence="9">The sequence shown here is derived from an EMBL/GenBank/DDBJ whole genome shotgun (WGS) entry which is preliminary data.</text>
</comment>
<dbReference type="STRING" id="442562.Rumeso_04152"/>
<evidence type="ECO:0000259" key="8">
    <source>
        <dbReference type="PROSITE" id="PS50928"/>
    </source>
</evidence>
<dbReference type="Proteomes" id="UP000019666">
    <property type="component" value="Unassembled WGS sequence"/>
</dbReference>